<keyword evidence="1" id="KW-0472">Membrane</keyword>
<name>A0A660SA13_UNCT6</name>
<dbReference type="Pfam" id="PF00643">
    <property type="entry name" value="zf-B_box"/>
    <property type="match status" value="1"/>
</dbReference>
<organism evidence="3 4">
    <name type="scientific">candidate division TA06 bacterium</name>
    <dbReference type="NCBI Taxonomy" id="2250710"/>
    <lineage>
        <taxon>Bacteria</taxon>
        <taxon>Bacteria division TA06</taxon>
    </lineage>
</organism>
<dbReference type="Proteomes" id="UP000282321">
    <property type="component" value="Unassembled WGS sequence"/>
</dbReference>
<dbReference type="EMBL" id="QNBC01000020">
    <property type="protein sequence ID" value="RKX67406.1"/>
    <property type="molecule type" value="Genomic_DNA"/>
</dbReference>
<gene>
    <name evidence="3" type="ORF">DRP44_02455</name>
</gene>
<comment type="caution">
    <text evidence="3">The sequence shown here is derived from an EMBL/GenBank/DDBJ whole genome shotgun (WGS) entry which is preliminary data.</text>
</comment>
<proteinExistence type="predicted"/>
<feature type="domain" description="B box-type" evidence="2">
    <location>
        <begin position="3"/>
        <end position="28"/>
    </location>
</feature>
<keyword evidence="1" id="KW-1133">Transmembrane helix</keyword>
<evidence type="ECO:0000313" key="3">
    <source>
        <dbReference type="EMBL" id="RKX67406.1"/>
    </source>
</evidence>
<dbReference type="GO" id="GO:0008270">
    <property type="term" value="F:zinc ion binding"/>
    <property type="evidence" value="ECO:0007669"/>
    <property type="project" value="InterPro"/>
</dbReference>
<dbReference type="InterPro" id="IPR000315">
    <property type="entry name" value="Znf_B-box"/>
</dbReference>
<sequence>MNEVCKYHPDRKAIVHCYRCNAPLCRECIAYRDGDRYYCKKCFDYILEEEYEKEIEEIKIEVRKKQLLALLLIFGLFLIALEIYSINKNKEYLQKTYPLKREDLIIRQNIKSLVKYITLGENLVKYKDKYGKYPDNLYELTIAFPKIDTIDIISNKGFIYEKKNNGFILSMPKTGSRKEKIRVEKNNIYFEKLIKDR</sequence>
<evidence type="ECO:0000259" key="2">
    <source>
        <dbReference type="Pfam" id="PF00643"/>
    </source>
</evidence>
<feature type="transmembrane region" description="Helical" evidence="1">
    <location>
        <begin position="67"/>
        <end position="86"/>
    </location>
</feature>
<protein>
    <recommendedName>
        <fullName evidence="2">B box-type domain-containing protein</fullName>
    </recommendedName>
</protein>
<accession>A0A660SA13</accession>
<evidence type="ECO:0000256" key="1">
    <source>
        <dbReference type="SAM" id="Phobius"/>
    </source>
</evidence>
<evidence type="ECO:0000313" key="4">
    <source>
        <dbReference type="Proteomes" id="UP000282321"/>
    </source>
</evidence>
<dbReference type="AlphaFoldDB" id="A0A660SA13"/>
<reference evidence="3 4" key="1">
    <citation type="submission" date="2018-06" db="EMBL/GenBank/DDBJ databases">
        <title>Extensive metabolic versatility and redundancy in microbially diverse, dynamic hydrothermal sediments.</title>
        <authorList>
            <person name="Dombrowski N."/>
            <person name="Teske A."/>
            <person name="Baker B.J."/>
        </authorList>
    </citation>
    <scope>NUCLEOTIDE SEQUENCE [LARGE SCALE GENOMIC DNA]</scope>
    <source>
        <strain evidence="3">B35_G9</strain>
    </source>
</reference>
<keyword evidence="1" id="KW-0812">Transmembrane</keyword>